<keyword evidence="1" id="KW-0812">Transmembrane</keyword>
<feature type="transmembrane region" description="Helical" evidence="1">
    <location>
        <begin position="157"/>
        <end position="177"/>
    </location>
</feature>
<evidence type="ECO:0000256" key="1">
    <source>
        <dbReference type="SAM" id="Phobius"/>
    </source>
</evidence>
<evidence type="ECO:0000313" key="3">
    <source>
        <dbReference type="Proteomes" id="UP000075418"/>
    </source>
</evidence>
<organism evidence="2 3">
    <name type="scientific">Staphylococcus kloosii</name>
    <dbReference type="NCBI Taxonomy" id="29384"/>
    <lineage>
        <taxon>Bacteria</taxon>
        <taxon>Bacillati</taxon>
        <taxon>Bacillota</taxon>
        <taxon>Bacilli</taxon>
        <taxon>Bacillales</taxon>
        <taxon>Staphylococcaceae</taxon>
        <taxon>Staphylococcus</taxon>
    </lineage>
</organism>
<accession>A0A151A3B9</accession>
<dbReference type="Proteomes" id="UP000075418">
    <property type="component" value="Unassembled WGS sequence"/>
</dbReference>
<reference evidence="2 3" key="1">
    <citation type="submission" date="2016-02" db="EMBL/GenBank/DDBJ databases">
        <title>Draft genome sequence of hydrocarbon degrading Staphylococcus saprophyticus Strain CNV2, isolated from crude-oil contaminated soil from Noonmati Oil Refinery, Guwahati, Assam, India.</title>
        <authorList>
            <person name="Mukherjee A."/>
            <person name="Chettri B."/>
            <person name="Langpoklakpam J."/>
            <person name="Singh A.K."/>
            <person name="Chattopadhyay D.J."/>
        </authorList>
    </citation>
    <scope>NUCLEOTIDE SEQUENCE [LARGE SCALE GENOMIC DNA]</scope>
    <source>
        <strain evidence="2 3">CNV2</strain>
    </source>
</reference>
<comment type="caution">
    <text evidence="2">The sequence shown here is derived from an EMBL/GenBank/DDBJ whole genome shotgun (WGS) entry which is preliminary data.</text>
</comment>
<gene>
    <name evidence="2" type="ORF">A0131_03805</name>
</gene>
<dbReference type="EMBL" id="LUGM01000002">
    <property type="protein sequence ID" value="KYH13928.1"/>
    <property type="molecule type" value="Genomic_DNA"/>
</dbReference>
<sequence>MNCSNCGSLVSKNDRFCGECGNQLQTNSQSSESSSNNNEKVEVFKQNVTQYSSNIFAEGKTFFQSIFTKLDSEIESTRTFSYKFIATLLGIGLILLLIFSSILIPAEISYFGISKASIVAKLFFFAIIGLIVLLAITVGINKILNIKTTIHKTLSDFIAFNTYATLLFFIGAIFLLIQVPSFAIFLIIVSLLLFIISPIYLFTKYSSSSNLRIPVVYGILIYFIIISIIIRIIVESSISSTIDLFKSYLGV</sequence>
<evidence type="ECO:0000313" key="2">
    <source>
        <dbReference type="EMBL" id="KYH13928.1"/>
    </source>
</evidence>
<keyword evidence="1" id="KW-0472">Membrane</keyword>
<proteinExistence type="predicted"/>
<evidence type="ECO:0008006" key="4">
    <source>
        <dbReference type="Google" id="ProtNLM"/>
    </source>
</evidence>
<dbReference type="RefSeq" id="WP_061854155.1">
    <property type="nucleotide sequence ID" value="NZ_JAIEWX010000002.1"/>
</dbReference>
<protein>
    <recommendedName>
        <fullName evidence="4">Zinc-ribbon domain-containing protein</fullName>
    </recommendedName>
</protein>
<name>A0A151A3B9_9STAP</name>
<feature type="transmembrane region" description="Helical" evidence="1">
    <location>
        <begin position="118"/>
        <end position="136"/>
    </location>
</feature>
<dbReference type="AlphaFoldDB" id="A0A151A3B9"/>
<keyword evidence="1" id="KW-1133">Transmembrane helix</keyword>
<feature type="transmembrane region" description="Helical" evidence="1">
    <location>
        <begin position="215"/>
        <end position="234"/>
    </location>
</feature>
<feature type="transmembrane region" description="Helical" evidence="1">
    <location>
        <begin position="183"/>
        <end position="203"/>
    </location>
</feature>
<feature type="transmembrane region" description="Helical" evidence="1">
    <location>
        <begin position="84"/>
        <end position="106"/>
    </location>
</feature>